<dbReference type="RefSeq" id="WP_215238915.1">
    <property type="nucleotide sequence ID" value="NZ_CAJRAF010000002.1"/>
</dbReference>
<dbReference type="AlphaFoldDB" id="A0A916N4A0"/>
<protein>
    <recommendedName>
        <fullName evidence="3">DUF354 domain-containing protein</fullName>
    </recommendedName>
</protein>
<dbReference type="InterPro" id="IPR007152">
    <property type="entry name" value="DUF354"/>
</dbReference>
<evidence type="ECO:0008006" key="3">
    <source>
        <dbReference type="Google" id="ProtNLM"/>
    </source>
</evidence>
<dbReference type="EMBL" id="CAJRAF010000002">
    <property type="protein sequence ID" value="CAG4999629.1"/>
    <property type="molecule type" value="Genomic_DNA"/>
</dbReference>
<sequence length="365" mass="41624">MKYLFYFGHPAQYLFLRETIKELSLSGRHQITILIKTKDVLEDLVRKDGFPYTNILPKNRGNSVFSIGLSFFKRIGLIIPIILQKRPDVLIGTDATIAQVGKLFGLDRITILEDDYNVIKKLADLTYPFTQVILCPEVCNVGAWEAKKVGYKGYMKLAYLHPSVFTADEQITRKYNLGGRYVLIRLVSLTAHHDFGIKGISYDLVNQMIGSIEDNGYSVKISTEAVTDPRLEKYLLRIDPSDMHHVLAQSALLISDSQSMSVEAAMLGVPSIRYSDFAGKISVLEELEHTYKLTFGLKTGNETKLISQLMELIKQPDLKNLFQERRNKMLSEKINVTRFLTWFLEQYPGSVEIMKADSKYQDTFL</sequence>
<comment type="caution">
    <text evidence="1">The sequence shown here is derived from an EMBL/GenBank/DDBJ whole genome shotgun (WGS) entry which is preliminary data.</text>
</comment>
<accession>A0A916N4A0</accession>
<evidence type="ECO:0000313" key="2">
    <source>
        <dbReference type="Proteomes" id="UP000680038"/>
    </source>
</evidence>
<dbReference type="Proteomes" id="UP000680038">
    <property type="component" value="Unassembled WGS sequence"/>
</dbReference>
<organism evidence="1 2">
    <name type="scientific">Dyadobacter helix</name>
    <dbReference type="NCBI Taxonomy" id="2822344"/>
    <lineage>
        <taxon>Bacteria</taxon>
        <taxon>Pseudomonadati</taxon>
        <taxon>Bacteroidota</taxon>
        <taxon>Cytophagia</taxon>
        <taxon>Cytophagales</taxon>
        <taxon>Spirosomataceae</taxon>
        <taxon>Dyadobacter</taxon>
    </lineage>
</organism>
<dbReference type="PANTHER" id="PTHR39662">
    <property type="entry name" value="DUF354 DOMAIN-CONTAINING PROTEIN-RELATED"/>
    <property type="match status" value="1"/>
</dbReference>
<gene>
    <name evidence="1" type="ORF">DYBT9275_02266</name>
</gene>
<reference evidence="1" key="1">
    <citation type="submission" date="2021-04" db="EMBL/GenBank/DDBJ databases">
        <authorList>
            <person name="Rodrigo-Torres L."/>
            <person name="Arahal R. D."/>
            <person name="Lucena T."/>
        </authorList>
    </citation>
    <scope>NUCLEOTIDE SEQUENCE</scope>
    <source>
        <strain evidence="1">CECT 9275</strain>
    </source>
</reference>
<dbReference type="SUPFAM" id="SSF53756">
    <property type="entry name" value="UDP-Glycosyltransferase/glycogen phosphorylase"/>
    <property type="match status" value="1"/>
</dbReference>
<proteinExistence type="predicted"/>
<evidence type="ECO:0000313" key="1">
    <source>
        <dbReference type="EMBL" id="CAG4999629.1"/>
    </source>
</evidence>
<keyword evidence="2" id="KW-1185">Reference proteome</keyword>
<name>A0A916N4A0_9BACT</name>
<dbReference type="PANTHER" id="PTHR39662:SF1">
    <property type="entry name" value="DUF354 DOMAIN-CONTAINING PROTEIN"/>
    <property type="match status" value="1"/>
</dbReference>